<gene>
    <name evidence="3" type="ORF">ERS027646_00737</name>
    <name evidence="4" type="ORF">ERS027659_03466</name>
</gene>
<evidence type="ECO:0000313" key="3">
    <source>
        <dbReference type="EMBL" id="CKR81889.1"/>
    </source>
</evidence>
<sequence length="134" mass="14242">MITALDNGYLHQVTAGGRNLSAGQLQLLALARARLVDPDILLLDEATVALDPATEAVVQRATLTLAARRTTLIVAHGLAIAEHADRIVVLEHGTVVEDGAHTELLAAGGHYSRLWAAHTRLCSPEITQLQCIDA</sequence>
<dbReference type="InterPro" id="IPR003439">
    <property type="entry name" value="ABC_transporter-like_ATP-bd"/>
</dbReference>
<dbReference type="InterPro" id="IPR027417">
    <property type="entry name" value="P-loop_NTPase"/>
</dbReference>
<evidence type="ECO:0000313" key="5">
    <source>
        <dbReference type="Proteomes" id="UP000048948"/>
    </source>
</evidence>
<dbReference type="EMBL" id="CNGE01000084">
    <property type="protein sequence ID" value="CKR81889.1"/>
    <property type="molecule type" value="Genomic_DNA"/>
</dbReference>
<dbReference type="AlphaFoldDB" id="A0A655A4X8"/>
<dbReference type="Proteomes" id="UP000050164">
    <property type="component" value="Unassembled WGS sequence"/>
</dbReference>
<keyword evidence="3" id="KW-0472">Membrane</keyword>
<evidence type="ECO:0000313" key="6">
    <source>
        <dbReference type="Proteomes" id="UP000050164"/>
    </source>
</evidence>
<dbReference type="GO" id="GO:0016887">
    <property type="term" value="F:ATP hydrolysis activity"/>
    <property type="evidence" value="ECO:0007669"/>
    <property type="project" value="InterPro"/>
</dbReference>
<dbReference type="GO" id="GO:0005524">
    <property type="term" value="F:ATP binding"/>
    <property type="evidence" value="ECO:0007669"/>
    <property type="project" value="UniProtKB-KW"/>
</dbReference>
<evidence type="ECO:0000259" key="2">
    <source>
        <dbReference type="Pfam" id="PF00005"/>
    </source>
</evidence>
<accession>A0A655A4X8</accession>
<protein>
    <submittedName>
        <fullName evidence="3">Drugs-transport transmembrane ATP-binding protein ABC transporter</fullName>
        <ecNumber evidence="3">3.6.3.-</ecNumber>
    </submittedName>
</protein>
<keyword evidence="3" id="KW-0378">Hydrolase</keyword>
<keyword evidence="3" id="KW-0547">Nucleotide-binding</keyword>
<keyword evidence="3" id="KW-0812">Transmembrane</keyword>
<feature type="domain" description="ABC transporter" evidence="2">
    <location>
        <begin position="13"/>
        <end position="47"/>
    </location>
</feature>
<evidence type="ECO:0000313" key="4">
    <source>
        <dbReference type="EMBL" id="CKS70771.1"/>
    </source>
</evidence>
<reference evidence="5 6" key="1">
    <citation type="submission" date="2015-03" db="EMBL/GenBank/DDBJ databases">
        <authorList>
            <consortium name="Pathogen Informatics"/>
        </authorList>
    </citation>
    <scope>NUCLEOTIDE SEQUENCE [LARGE SCALE GENOMIC DNA]</scope>
    <source>
        <strain evidence="3 5">Bir 172</strain>
        <strain evidence="4 6">Bir 185</strain>
    </source>
</reference>
<dbReference type="PANTHER" id="PTHR43394:SF1">
    <property type="entry name" value="ATP-BINDING CASSETTE SUB-FAMILY B MEMBER 10, MITOCHONDRIAL"/>
    <property type="match status" value="1"/>
</dbReference>
<dbReference type="InterPro" id="IPR039421">
    <property type="entry name" value="Type_1_exporter"/>
</dbReference>
<keyword evidence="1" id="KW-0813">Transport</keyword>
<dbReference type="PANTHER" id="PTHR43394">
    <property type="entry name" value="ATP-DEPENDENT PERMEASE MDL1, MITOCHONDRIAL"/>
    <property type="match status" value="1"/>
</dbReference>
<organism evidence="3 5">
    <name type="scientific">Mycobacterium tuberculosis</name>
    <dbReference type="NCBI Taxonomy" id="1773"/>
    <lineage>
        <taxon>Bacteria</taxon>
        <taxon>Bacillati</taxon>
        <taxon>Actinomycetota</taxon>
        <taxon>Actinomycetes</taxon>
        <taxon>Mycobacteriales</taxon>
        <taxon>Mycobacteriaceae</taxon>
        <taxon>Mycobacterium</taxon>
        <taxon>Mycobacterium tuberculosis complex</taxon>
    </lineage>
</organism>
<proteinExistence type="predicted"/>
<dbReference type="SUPFAM" id="SSF52540">
    <property type="entry name" value="P-loop containing nucleoside triphosphate hydrolases"/>
    <property type="match status" value="1"/>
</dbReference>
<dbReference type="Gene3D" id="3.40.50.300">
    <property type="entry name" value="P-loop containing nucleotide triphosphate hydrolases"/>
    <property type="match status" value="1"/>
</dbReference>
<name>A0A655A4X8_MYCTX</name>
<dbReference type="GO" id="GO:0015421">
    <property type="term" value="F:ABC-type oligopeptide transporter activity"/>
    <property type="evidence" value="ECO:0007669"/>
    <property type="project" value="TreeGrafter"/>
</dbReference>
<dbReference type="Pfam" id="PF00005">
    <property type="entry name" value="ABC_tran"/>
    <property type="match status" value="1"/>
</dbReference>
<dbReference type="EC" id="3.6.3.-" evidence="3"/>
<dbReference type="Proteomes" id="UP000048948">
    <property type="component" value="Unassembled WGS sequence"/>
</dbReference>
<evidence type="ECO:0000256" key="1">
    <source>
        <dbReference type="ARBA" id="ARBA00022448"/>
    </source>
</evidence>
<keyword evidence="3" id="KW-0067">ATP-binding</keyword>
<dbReference type="EMBL" id="CNFT01001005">
    <property type="protein sequence ID" value="CKS70771.1"/>
    <property type="molecule type" value="Genomic_DNA"/>
</dbReference>